<comment type="subunit">
    <text evidence="11">Forms a complex with SecF. Part of the essential Sec protein translocation apparatus which comprises SecA, SecYEG and auxiliary proteins SecDF-YajC and YidC.</text>
</comment>
<dbReference type="FunFam" id="3.30.70.3400:FF:000003">
    <property type="entry name" value="Preprotein translocase subunit SecD"/>
    <property type="match status" value="1"/>
</dbReference>
<evidence type="ECO:0000259" key="12">
    <source>
        <dbReference type="Pfam" id="PF02355"/>
    </source>
</evidence>
<dbReference type="InterPro" id="IPR005791">
    <property type="entry name" value="SecD"/>
</dbReference>
<gene>
    <name evidence="11" type="primary">secD</name>
    <name evidence="16" type="ORF">SAMN04487961_2007</name>
</gene>
<feature type="domain" description="Protein translocase subunit SecDF P1" evidence="14">
    <location>
        <begin position="232"/>
        <end position="289"/>
    </location>
</feature>
<dbReference type="GO" id="GO:0005886">
    <property type="term" value="C:plasma membrane"/>
    <property type="evidence" value="ECO:0007669"/>
    <property type="project" value="UniProtKB-SubCell"/>
</dbReference>
<evidence type="ECO:0000256" key="10">
    <source>
        <dbReference type="ARBA" id="ARBA00068220"/>
    </source>
</evidence>
<evidence type="ECO:0000256" key="7">
    <source>
        <dbReference type="ARBA" id="ARBA00023010"/>
    </source>
</evidence>
<dbReference type="NCBIfam" id="TIGR00916">
    <property type="entry name" value="2A0604s01"/>
    <property type="match status" value="1"/>
</dbReference>
<dbReference type="Pfam" id="PF07549">
    <property type="entry name" value="Sec_GG"/>
    <property type="match status" value="1"/>
</dbReference>
<evidence type="ECO:0000259" key="13">
    <source>
        <dbReference type="Pfam" id="PF13721"/>
    </source>
</evidence>
<comment type="caution">
    <text evidence="11">Lacks conserved residue(s) required for the propagation of feature annotation.</text>
</comment>
<comment type="function">
    <text evidence="11">Part of the Sec protein translocase complex. Interacts with the SecYEG preprotein conducting channel. SecDF uses the proton motive force (PMF) to complete protein translocation after the ATP-dependent function of SecA.</text>
</comment>
<dbReference type="InterPro" id="IPR054384">
    <property type="entry name" value="SecDF_P1_head"/>
</dbReference>
<protein>
    <recommendedName>
        <fullName evidence="10 11">Protein translocase subunit SecD</fullName>
    </recommendedName>
</protein>
<dbReference type="PANTHER" id="PTHR30081:SF1">
    <property type="entry name" value="PROTEIN TRANSLOCASE SUBUNIT SECD"/>
    <property type="match status" value="1"/>
</dbReference>
<dbReference type="GO" id="GO:0043952">
    <property type="term" value="P:protein transport by the Sec complex"/>
    <property type="evidence" value="ECO:0007669"/>
    <property type="project" value="UniProtKB-UniRule"/>
</dbReference>
<dbReference type="GO" id="GO:0065002">
    <property type="term" value="P:intracellular protein transmembrane transport"/>
    <property type="evidence" value="ECO:0007669"/>
    <property type="project" value="UniProtKB-UniRule"/>
</dbReference>
<dbReference type="HAMAP" id="MF_01463_B">
    <property type="entry name" value="SecD_B"/>
    <property type="match status" value="1"/>
</dbReference>
<dbReference type="Pfam" id="PF22599">
    <property type="entry name" value="SecDF_P1_head"/>
    <property type="match status" value="1"/>
</dbReference>
<dbReference type="FunFam" id="1.20.1640.10:FF:000004">
    <property type="entry name" value="Protein translocase subunit SecD"/>
    <property type="match status" value="1"/>
</dbReference>
<keyword evidence="4 11" id="KW-0812">Transmembrane</keyword>
<evidence type="ECO:0000256" key="3">
    <source>
        <dbReference type="ARBA" id="ARBA00022475"/>
    </source>
</evidence>
<name>A0A1I4VYX3_9GAMM</name>
<dbReference type="InterPro" id="IPR022646">
    <property type="entry name" value="SecD/SecF_CS"/>
</dbReference>
<dbReference type="Pfam" id="PF02355">
    <property type="entry name" value="SecD_SecF_C"/>
    <property type="match status" value="1"/>
</dbReference>
<keyword evidence="8 11" id="KW-0472">Membrane</keyword>
<dbReference type="Pfam" id="PF21760">
    <property type="entry name" value="SecD_1st"/>
    <property type="match status" value="1"/>
</dbReference>
<comment type="subcellular location">
    <subcellularLocation>
        <location evidence="1 11">Cell membrane</location>
        <topology evidence="1 11">Multi-pass membrane protein</topology>
    </subcellularLocation>
</comment>
<dbReference type="Gene3D" id="3.30.1360.200">
    <property type="match status" value="1"/>
</dbReference>
<dbReference type="Gene3D" id="3.30.70.260">
    <property type="match status" value="1"/>
</dbReference>
<dbReference type="InterPro" id="IPR048631">
    <property type="entry name" value="SecD_1st"/>
</dbReference>
<sequence length="625" mass="68358">MLNKYPLWKNLVILVALVIGFIYALPNLFPDDYAIQITGARSSTEVNERVLERAVQSLEAEGITVKSSSLQERDALIRLTSSDDQLKARPTVQQALGNEYLVALNMAASTPDWLKAVGAGPMKLGLDLRGGVHFLLEVDMDTALQQRLEAMSSQIKRELREERVRYRGGDVDAGDRQIVLSFRDEGSRTEAFDMVRDQYNEFLMDEQTEGDEFLLVLSLSEEEVRNIQEYALEQNLTTIRNRVNELGVAEPLVQRQGTDRIIVELPGVQDTAQAKRVLGATANLEFRMEARQDAPASETEQYSFRDNPQRTARLERDVIATGNNVANAQQAFDENGQPQVNITMDSVGGDLMNRATRNAIGRRMAVLFIEYRTETESQMVDGEPTMVEKRVVEKGIISLATVQSALGSSFRITGLDSIPEAAELALLLRAGALAAPMYFVQERTIGPSLGQKNIDAGVMSVALGFGLVLLYMVVYYRGFGLIANVSLTLNLMLLIACMSILSATLTLPGIAGIVLTVGMAVDANVLIFERIREELKAGVAPQLAINAGYSRAFVSIFDANITTLLVAVILFAMGSGPVKGFAVTLCIGILTSMFSGLMVSRSIVNLVYGGRKIEKLSIGGKLANV</sequence>
<dbReference type="Proteomes" id="UP000199339">
    <property type="component" value="Unassembled WGS sequence"/>
</dbReference>
<feature type="domain" description="Protein export membrane protein SecD/SecF C-terminal" evidence="12">
    <location>
        <begin position="440"/>
        <end position="606"/>
    </location>
</feature>
<keyword evidence="6 11" id="KW-1133">Transmembrane helix</keyword>
<dbReference type="Gene3D" id="3.30.70.3400">
    <property type="match status" value="2"/>
</dbReference>
<evidence type="ECO:0000256" key="6">
    <source>
        <dbReference type="ARBA" id="ARBA00022989"/>
    </source>
</evidence>
<dbReference type="InterPro" id="IPR001036">
    <property type="entry name" value="Acrflvin-R"/>
</dbReference>
<evidence type="ECO:0000256" key="1">
    <source>
        <dbReference type="ARBA" id="ARBA00004651"/>
    </source>
</evidence>
<evidence type="ECO:0000256" key="5">
    <source>
        <dbReference type="ARBA" id="ARBA00022927"/>
    </source>
</evidence>
<dbReference type="InterPro" id="IPR022813">
    <property type="entry name" value="SecD/SecF_arch_bac"/>
</dbReference>
<dbReference type="AlphaFoldDB" id="A0A1I4VYX3"/>
<dbReference type="GO" id="GO:0015450">
    <property type="term" value="F:protein-transporting ATPase activity"/>
    <property type="evidence" value="ECO:0007669"/>
    <property type="project" value="InterPro"/>
</dbReference>
<feature type="domain" description="SecDF P1 head subdomain" evidence="15">
    <location>
        <begin position="302"/>
        <end position="435"/>
    </location>
</feature>
<feature type="transmembrane region" description="Helical" evidence="11">
    <location>
        <begin position="456"/>
        <end position="474"/>
    </location>
</feature>
<proteinExistence type="inferred from homology"/>
<organism evidence="16 17">
    <name type="scientific">Marinobacter pelagius</name>
    <dbReference type="NCBI Taxonomy" id="379482"/>
    <lineage>
        <taxon>Bacteria</taxon>
        <taxon>Pseudomonadati</taxon>
        <taxon>Pseudomonadota</taxon>
        <taxon>Gammaproteobacteria</taxon>
        <taxon>Pseudomonadales</taxon>
        <taxon>Marinobacteraceae</taxon>
        <taxon>Marinobacter</taxon>
    </lineage>
</organism>
<evidence type="ECO:0000256" key="4">
    <source>
        <dbReference type="ARBA" id="ARBA00022692"/>
    </source>
</evidence>
<evidence type="ECO:0000259" key="14">
    <source>
        <dbReference type="Pfam" id="PF21760"/>
    </source>
</evidence>
<dbReference type="RefSeq" id="WP_092002555.1">
    <property type="nucleotide sequence ID" value="NZ_FOUR01000004.1"/>
</dbReference>
<dbReference type="PANTHER" id="PTHR30081">
    <property type="entry name" value="PROTEIN-EXPORT MEMBRANE PROTEIN SEC"/>
    <property type="match status" value="1"/>
</dbReference>
<evidence type="ECO:0000256" key="11">
    <source>
        <dbReference type="HAMAP-Rule" id="MF_01463"/>
    </source>
</evidence>
<dbReference type="EMBL" id="FOUR01000004">
    <property type="protein sequence ID" value="SFN06534.1"/>
    <property type="molecule type" value="Genomic_DNA"/>
</dbReference>
<feature type="domain" description="SecD export protein N-terminal TM" evidence="13">
    <location>
        <begin position="2"/>
        <end position="104"/>
    </location>
</feature>
<dbReference type="InterPro" id="IPR048634">
    <property type="entry name" value="SecD_SecF_C"/>
</dbReference>
<dbReference type="InterPro" id="IPR027398">
    <property type="entry name" value="SecD-TM"/>
</dbReference>
<reference evidence="17" key="1">
    <citation type="submission" date="2016-10" db="EMBL/GenBank/DDBJ databases">
        <authorList>
            <person name="Varghese N."/>
            <person name="Submissions S."/>
        </authorList>
    </citation>
    <scope>NUCLEOTIDE SEQUENCE [LARGE SCALE GENOMIC DNA]</scope>
    <source>
        <strain evidence="17">CGMCC 1.6775</strain>
    </source>
</reference>
<feature type="transmembrane region" description="Helical" evidence="11">
    <location>
        <begin position="507"/>
        <end position="528"/>
    </location>
</feature>
<dbReference type="NCBIfam" id="TIGR01129">
    <property type="entry name" value="secD"/>
    <property type="match status" value="1"/>
</dbReference>
<keyword evidence="5 11" id="KW-0653">Protein transport</keyword>
<keyword evidence="7 11" id="KW-0811">Translocation</keyword>
<dbReference type="PRINTS" id="PR00702">
    <property type="entry name" value="ACRIFLAVINRP"/>
</dbReference>
<feature type="transmembrane region" description="Helical" evidence="11">
    <location>
        <begin position="481"/>
        <end position="501"/>
    </location>
</feature>
<evidence type="ECO:0000256" key="2">
    <source>
        <dbReference type="ARBA" id="ARBA00022448"/>
    </source>
</evidence>
<dbReference type="FunFam" id="3.30.1360.200:FF:000001">
    <property type="entry name" value="Protein translocase subunit SecD"/>
    <property type="match status" value="1"/>
</dbReference>
<evidence type="ECO:0000256" key="8">
    <source>
        <dbReference type="ARBA" id="ARBA00023136"/>
    </source>
</evidence>
<keyword evidence="2 11" id="KW-0813">Transport</keyword>
<accession>A0A1I4VYX3</accession>
<evidence type="ECO:0000259" key="15">
    <source>
        <dbReference type="Pfam" id="PF22599"/>
    </source>
</evidence>
<comment type="similarity">
    <text evidence="9 11">Belongs to the SecD/SecF family. SecD subfamily.</text>
</comment>
<evidence type="ECO:0000313" key="17">
    <source>
        <dbReference type="Proteomes" id="UP000199339"/>
    </source>
</evidence>
<keyword evidence="3 11" id="KW-1003">Cell membrane</keyword>
<evidence type="ECO:0000313" key="16">
    <source>
        <dbReference type="EMBL" id="SFN06534.1"/>
    </source>
</evidence>
<dbReference type="Gene3D" id="1.20.1640.10">
    <property type="entry name" value="Multidrug efflux transporter AcrB transmembrane domain"/>
    <property type="match status" value="1"/>
</dbReference>
<feature type="transmembrane region" description="Helical" evidence="11">
    <location>
        <begin position="580"/>
        <end position="608"/>
    </location>
</feature>
<dbReference type="SUPFAM" id="SSF82866">
    <property type="entry name" value="Multidrug efflux transporter AcrB transmembrane domain"/>
    <property type="match status" value="1"/>
</dbReference>
<dbReference type="GO" id="GO:0006605">
    <property type="term" value="P:protein targeting"/>
    <property type="evidence" value="ECO:0007669"/>
    <property type="project" value="UniProtKB-UniRule"/>
</dbReference>
<feature type="transmembrane region" description="Helical" evidence="11">
    <location>
        <begin position="549"/>
        <end position="574"/>
    </location>
</feature>
<dbReference type="InterPro" id="IPR055344">
    <property type="entry name" value="SecD_SecF_C_bact"/>
</dbReference>
<evidence type="ECO:0000256" key="9">
    <source>
        <dbReference type="ARBA" id="ARBA00060774"/>
    </source>
</evidence>
<keyword evidence="17" id="KW-1185">Reference proteome</keyword>
<dbReference type="Pfam" id="PF13721">
    <property type="entry name" value="SecD-TM1"/>
    <property type="match status" value="1"/>
</dbReference>
<dbReference type="OrthoDB" id="9805019at2"/>